<evidence type="ECO:0000313" key="1">
    <source>
        <dbReference type="EMBL" id="CRL46052.1"/>
    </source>
</evidence>
<dbReference type="EMBL" id="LN854557">
    <property type="protein sequence ID" value="CRL46052.1"/>
    <property type="molecule type" value="Genomic_DNA"/>
</dbReference>
<reference evidence="1 2" key="1">
    <citation type="submission" date="2015-05" db="EMBL/GenBank/DDBJ databases">
        <authorList>
            <person name="Goodhead I."/>
        </authorList>
    </citation>
    <scope>NUCLEOTIDE SEQUENCE [LARGE SCALE GENOMIC DNA]</scope>
    <source>
        <strain evidence="2">morsitans</strain>
    </source>
</reference>
<name>A0A193QLK9_SODGM</name>
<accession>A0A193QLK9</accession>
<sequence length="42" mass="5044">MRKQTISFIALIYLSWPRLIEVNTAMRKMLHSVMKEYLRMSG</sequence>
<proteinExistence type="predicted"/>
<dbReference type="AlphaFoldDB" id="A0A193QLK9"/>
<protein>
    <submittedName>
        <fullName evidence="1">Uncharacterized protein</fullName>
    </submittedName>
</protein>
<evidence type="ECO:0000313" key="2">
    <source>
        <dbReference type="Proteomes" id="UP000245838"/>
    </source>
</evidence>
<dbReference type="Proteomes" id="UP000245838">
    <property type="component" value="Chromosome sggmmb4_Chromosome"/>
</dbReference>
<organism evidence="1 2">
    <name type="scientific">Sodalis glossinidius (strain morsitans)</name>
    <dbReference type="NCBI Taxonomy" id="343509"/>
    <lineage>
        <taxon>Bacteria</taxon>
        <taxon>Pseudomonadati</taxon>
        <taxon>Pseudomonadota</taxon>
        <taxon>Gammaproteobacteria</taxon>
        <taxon>Enterobacterales</taxon>
        <taxon>Bruguierivoracaceae</taxon>
        <taxon>Sodalis</taxon>
    </lineage>
</organism>
<gene>
    <name evidence="1" type="ORF">SGGMMB4_04293</name>
</gene>